<dbReference type="Pfam" id="PF06161">
    <property type="entry name" value="DUF975"/>
    <property type="match status" value="1"/>
</dbReference>
<reference evidence="6" key="11">
    <citation type="submission" date="2023-03" db="EMBL/GenBank/DDBJ databases">
        <authorList>
            <person name="Shen W."/>
            <person name="Cai J."/>
        </authorList>
    </citation>
    <scope>NUCLEOTIDE SEQUENCE</scope>
    <source>
        <strain evidence="6">B1010-2</strain>
    </source>
</reference>
<evidence type="ECO:0000313" key="6">
    <source>
        <dbReference type="EMBL" id="MDT2371089.1"/>
    </source>
</evidence>
<evidence type="ECO:0000313" key="3">
    <source>
        <dbReference type="EMBL" id="KWX17992.1"/>
    </source>
</evidence>
<dbReference type="AlphaFoldDB" id="A0A132P7P9"/>
<evidence type="ECO:0000313" key="19">
    <source>
        <dbReference type="Proteomes" id="UP000289562"/>
    </source>
</evidence>
<evidence type="ECO:0000313" key="18">
    <source>
        <dbReference type="Proteomes" id="UP000253144"/>
    </source>
</evidence>
<gene>
    <name evidence="7" type="ORF">A5804_002008</name>
    <name evidence="3" type="ORF">AWT83_05725</name>
    <name evidence="8" type="ORF">CQR37_04485</name>
    <name evidence="11" type="ORF">CYQ77_12390</name>
    <name evidence="9" type="ORF">DKP91_06775</name>
    <name evidence="12" type="ORF">DTPHA_600405</name>
    <name evidence="10" type="ORF">EB12_02184</name>
    <name evidence="2" type="ORF">GBM73_06200</name>
    <name evidence="4" type="ORF">KYX88_10340</name>
    <name evidence="5" type="ORF">M3X98_07835</name>
    <name evidence="6" type="ORF">P6Z85_13265</name>
</gene>
<evidence type="ECO:0000313" key="4">
    <source>
        <dbReference type="EMBL" id="MBX4223208.1"/>
    </source>
</evidence>
<evidence type="ECO:0000313" key="2">
    <source>
        <dbReference type="EMBL" id="KAB7576928.1"/>
    </source>
</evidence>
<dbReference type="EMBL" id="WEFP01000001">
    <property type="protein sequence ID" value="KAB7576928.1"/>
    <property type="molecule type" value="Genomic_DNA"/>
</dbReference>
<protein>
    <submittedName>
        <fullName evidence="8">DUF975 domain-containing protein</fullName>
    </submittedName>
    <submittedName>
        <fullName evidence="2">DUF975 family protein</fullName>
    </submittedName>
    <submittedName>
        <fullName evidence="12">Integral membrane protein</fullName>
    </submittedName>
</protein>
<dbReference type="EMBL" id="FKLM01000004">
    <property type="protein sequence ID" value="SAY74210.1"/>
    <property type="molecule type" value="Genomic_DNA"/>
</dbReference>
<dbReference type="RefSeq" id="WP_002288098.1">
    <property type="nucleotide sequence ID" value="NZ_AP022341.1"/>
</dbReference>
<dbReference type="Proteomes" id="UP000224303">
    <property type="component" value="Unassembled WGS sequence"/>
</dbReference>
<evidence type="ECO:0000313" key="16">
    <source>
        <dbReference type="Proteomes" id="UP000224303"/>
    </source>
</evidence>
<reference evidence="11 19" key="6">
    <citation type="submission" date="2017-12" db="EMBL/GenBank/DDBJ databases">
        <title>A pool of 800 enterococci isolated from chicken carcass rinse samples from New Zealand.</title>
        <authorList>
            <person name="Zhang J."/>
            <person name="Rogers L."/>
            <person name="Midwinter A."/>
            <person name="French N."/>
        </authorList>
    </citation>
    <scope>NUCLEOTIDE SEQUENCE [LARGE SCALE GENOMIC DNA]</scope>
    <source>
        <strain evidence="11 19">EN697</strain>
    </source>
</reference>
<evidence type="ECO:0000313" key="5">
    <source>
        <dbReference type="EMBL" id="MDC4247963.1"/>
    </source>
</evidence>
<evidence type="ECO:0000313" key="11">
    <source>
        <dbReference type="EMBL" id="RXU84723.1"/>
    </source>
</evidence>
<feature type="transmembrane region" description="Helical" evidence="1">
    <location>
        <begin position="158"/>
        <end position="186"/>
    </location>
</feature>
<reference evidence="10 18" key="1">
    <citation type="submission" date="2015-06" db="EMBL/GenBank/DDBJ databases">
        <title>The Genome Sequence of Enterococcus faecium 131EA1.</title>
        <authorList>
            <consortium name="The Broad Institute Genomics Platform"/>
            <consortium name="The Broad Institute Genome Sequencing Center for Infectious Disease"/>
            <person name="Earl A.M."/>
            <person name="Van Tyne D."/>
            <person name="Lebreton F."/>
            <person name="Saavedra J.T."/>
            <person name="Gilmore M.S."/>
            <person name="Manson Mcguire A."/>
            <person name="Clock S."/>
            <person name="Crupain M."/>
            <person name="Rangan U."/>
            <person name="Young S."/>
            <person name="Abouelleil A."/>
            <person name="Cao P."/>
            <person name="Chapman S.B."/>
            <person name="Griggs A."/>
            <person name="Priest M."/>
            <person name="Shea T."/>
            <person name="Wortman J."/>
            <person name="Nusbaum C."/>
            <person name="Birren B."/>
        </authorList>
    </citation>
    <scope>NUCLEOTIDE SEQUENCE [LARGE SCALE GENOMIC DNA]</scope>
    <source>
        <strain evidence="10 18">131EA1</strain>
    </source>
</reference>
<evidence type="ECO:0000313" key="15">
    <source>
        <dbReference type="Proteomes" id="UP000194737"/>
    </source>
</evidence>
<dbReference type="EMBL" id="JAMWMK010000010">
    <property type="protein sequence ID" value="MDC4247963.1"/>
    <property type="molecule type" value="Genomic_DNA"/>
</dbReference>
<feature type="transmembrane region" description="Helical" evidence="1">
    <location>
        <begin position="59"/>
        <end position="80"/>
    </location>
</feature>
<dbReference type="PANTHER" id="PTHR40076:SF1">
    <property type="entry name" value="MEMBRANE PROTEIN"/>
    <property type="match status" value="1"/>
</dbReference>
<keyword evidence="1" id="KW-1133">Transmembrane helix</keyword>
<dbReference type="PANTHER" id="PTHR40076">
    <property type="entry name" value="MEMBRANE PROTEIN-RELATED"/>
    <property type="match status" value="1"/>
</dbReference>
<evidence type="ECO:0000313" key="20">
    <source>
        <dbReference type="Proteomes" id="UP000469871"/>
    </source>
</evidence>
<reference evidence="2 20" key="8">
    <citation type="submission" date="2019-10" db="EMBL/GenBank/DDBJ databases">
        <title>Evolutionary dynamics of vancomycin-resistant Enterococcus faecium during gastrointestinal tract colonization and bloodstream infection in immunocompromised pediatric patients.</title>
        <authorList>
            <person name="Chilambi G.S."/>
            <person name="Nordstrom H.R."/>
            <person name="Evans D.R."/>
            <person name="Ferrolino J."/>
            <person name="Hayden R.T."/>
            <person name="Maron G.M."/>
            <person name="Vo A.N."/>
            <person name="Gilmore M.S."/>
            <person name="Wolf J."/>
            <person name="Rosch J.W."/>
            <person name="Van Tyne D."/>
        </authorList>
    </citation>
    <scope>NUCLEOTIDE SEQUENCE [LARGE SCALE GENOMIC DNA]</scope>
    <source>
        <strain evidence="2 20">VRECG27</strain>
    </source>
</reference>
<keyword evidence="1" id="KW-0812">Transmembrane</keyword>
<dbReference type="EMBL" id="LEQJ01000013">
    <property type="protein sequence ID" value="RBS29178.1"/>
    <property type="molecule type" value="Genomic_DNA"/>
</dbReference>
<reference evidence="3 13" key="2">
    <citation type="submission" date="2016-01" db="EMBL/GenBank/DDBJ databases">
        <title>Molecular Mechanisms for transfer of large genomic segments between Enterococcus faecium strains.</title>
        <authorList>
            <person name="Garcia-Solache M.A."/>
            <person name="Lebreton F."/>
            <person name="Mclaughlin R.E."/>
            <person name="Whiteaker J.D."/>
            <person name="Gilmore M.S."/>
            <person name="Rice L.B."/>
        </authorList>
    </citation>
    <scope>NUCLEOTIDE SEQUENCE [LARGE SCALE GENOMIC DNA]</scope>
    <source>
        <strain evidence="3 13">D344RRF x C68</strain>
    </source>
</reference>
<organism evidence="3 13">
    <name type="scientific">Enterococcus faecium</name>
    <name type="common">Streptococcus faecium</name>
    <dbReference type="NCBI Taxonomy" id="1352"/>
    <lineage>
        <taxon>Bacteria</taxon>
        <taxon>Bacillati</taxon>
        <taxon>Bacillota</taxon>
        <taxon>Bacilli</taxon>
        <taxon>Lactobacillales</taxon>
        <taxon>Enterococcaceae</taxon>
        <taxon>Enterococcus</taxon>
    </lineage>
</organism>
<dbReference type="Proteomes" id="UP001141166">
    <property type="component" value="Unassembled WGS sequence"/>
</dbReference>
<reference evidence="12 14" key="3">
    <citation type="submission" date="2016-04" db="EMBL/GenBank/DDBJ databases">
        <authorList>
            <person name="Millard A."/>
        </authorList>
    </citation>
    <scope>NUCLEOTIDE SEQUENCE [LARGE SCALE GENOMIC DNA]</scope>
    <source>
        <strain evidence="12">Isolate 22</strain>
    </source>
</reference>
<dbReference type="EMBL" id="NGLB01000001">
    <property type="protein sequence ID" value="OTO00497.1"/>
    <property type="molecule type" value="Genomic_DNA"/>
</dbReference>
<reference evidence="7 15" key="4">
    <citation type="submission" date="2017-05" db="EMBL/GenBank/DDBJ databases">
        <title>The Genome Sequence of Enterococcus faecium 6F2_DIV0138.</title>
        <authorList>
            <consortium name="The Broad Institute Genomics Platform"/>
            <consortium name="The Broad Institute Genomic Center for Infectious Diseases"/>
            <person name="Earl A."/>
            <person name="Manson A."/>
            <person name="Schwartman J."/>
            <person name="Gilmore M."/>
            <person name="Abouelleil A."/>
            <person name="Cao P."/>
            <person name="Chapman S."/>
            <person name="Cusick C."/>
            <person name="Shea T."/>
            <person name="Young S."/>
            <person name="Neafsey D."/>
            <person name="Nusbaum C."/>
            <person name="Birren B."/>
        </authorList>
    </citation>
    <scope>NUCLEOTIDE SEQUENCE [LARGE SCALE GENOMIC DNA]</scope>
    <source>
        <strain evidence="7 15">6F2_DIV0138</strain>
    </source>
</reference>
<dbReference type="PATRIC" id="fig|1352.1358.peg.684"/>
<name>A0A132P7P9_ENTFC</name>
<dbReference type="STRING" id="1352.AL014_08580"/>
<dbReference type="GeneID" id="66453665"/>
<dbReference type="InterPro" id="IPR010380">
    <property type="entry name" value="DUF975"/>
</dbReference>
<reference evidence="8 16" key="5">
    <citation type="submission" date="2017-10" db="EMBL/GenBank/DDBJ databases">
        <title>Draft genomes of the Enterococcus faecium isolated from human feces before and after Helicobacter pylori eradication therapy.</title>
        <authorList>
            <person name="Prianichniikov N.A."/>
            <person name="Glushchenko O.E."/>
            <person name="Malakhova M.V."/>
        </authorList>
    </citation>
    <scope>NUCLEOTIDE SEQUENCE [LARGE SCALE GENOMIC DNA]</scope>
    <source>
        <strain evidence="8 16">Hp_5-7</strain>
    </source>
</reference>
<dbReference type="Proteomes" id="UP001260956">
    <property type="component" value="Unassembled WGS sequence"/>
</dbReference>
<proteinExistence type="predicted"/>
<evidence type="ECO:0000313" key="14">
    <source>
        <dbReference type="Proteomes" id="UP000183509"/>
    </source>
</evidence>
<evidence type="ECO:0000313" key="12">
    <source>
        <dbReference type="EMBL" id="SAY74210.1"/>
    </source>
</evidence>
<reference evidence="5" key="10">
    <citation type="submission" date="2022-05" db="EMBL/GenBank/DDBJ databases">
        <title>Draft genome sequences of Clostridium perfringens strains isolated from Peru.</title>
        <authorList>
            <person name="Hurtado R."/>
            <person name="Lima L."/>
            <person name="Sousa T."/>
            <person name="Jaiswal A.K."/>
            <person name="Tiwari S."/>
            <person name="Maturrano L."/>
            <person name="Brenig B."/>
            <person name="Azevedo V."/>
        </authorList>
    </citation>
    <scope>NUCLEOTIDE SEQUENCE</scope>
    <source>
        <strain evidence="5">CP4</strain>
    </source>
</reference>
<dbReference type="Proteomes" id="UP000070452">
    <property type="component" value="Unassembled WGS sequence"/>
</dbReference>
<evidence type="ECO:0000313" key="10">
    <source>
        <dbReference type="EMBL" id="RBS29178.1"/>
    </source>
</evidence>
<evidence type="ECO:0000313" key="13">
    <source>
        <dbReference type="Proteomes" id="UP000070452"/>
    </source>
</evidence>
<feature type="transmembrane region" description="Helical" evidence="1">
    <location>
        <begin position="21"/>
        <end position="39"/>
    </location>
</feature>
<reference evidence="4" key="9">
    <citation type="journal article" date="2022" name="J. Anim. Sci.">
        <title>Whole genome sequence analyses-based assessment of virulence potential and antimicrobial susceptibilities and resistance of Enterococcus faecium strains isolated from commercial swine and cattle probiotic products.</title>
        <authorList>
            <person name="Shridhar P.B."/>
            <person name="Amachawadi R.G."/>
            <person name="Tokach M."/>
            <person name="Patel I."/>
            <person name="Gangiredla J."/>
            <person name="Mammel M."/>
            <person name="Nagaraja T.G."/>
        </authorList>
    </citation>
    <scope>NUCLEOTIDE SEQUENCE</scope>
    <source>
        <strain evidence="4">EF215</strain>
    </source>
</reference>
<dbReference type="Proteomes" id="UP000249070">
    <property type="component" value="Unassembled WGS sequence"/>
</dbReference>
<accession>A0A132P7P9</accession>
<feature type="transmembrane region" description="Helical" evidence="1">
    <location>
        <begin position="223"/>
        <end position="246"/>
    </location>
</feature>
<dbReference type="EMBL" id="LRHK01000001">
    <property type="protein sequence ID" value="KWX17992.1"/>
    <property type="molecule type" value="Genomic_DNA"/>
</dbReference>
<dbReference type="EMBL" id="PCGC01000007">
    <property type="protein sequence ID" value="PHL22117.1"/>
    <property type="molecule type" value="Genomic_DNA"/>
</dbReference>
<dbReference type="EMBL" id="QHGU01000025">
    <property type="protein sequence ID" value="PZM55950.1"/>
    <property type="molecule type" value="Genomic_DNA"/>
</dbReference>
<evidence type="ECO:0000313" key="8">
    <source>
        <dbReference type="EMBL" id="PHL22117.1"/>
    </source>
</evidence>
<keyword evidence="1" id="KW-0472">Membrane</keyword>
<evidence type="ECO:0000313" key="9">
    <source>
        <dbReference type="EMBL" id="PZM55950.1"/>
    </source>
</evidence>
<evidence type="ECO:0000313" key="17">
    <source>
        <dbReference type="Proteomes" id="UP000249070"/>
    </source>
</evidence>
<dbReference type="Proteomes" id="UP000194737">
    <property type="component" value="Unassembled WGS sequence"/>
</dbReference>
<comment type="caution">
    <text evidence="3">The sequence shown here is derived from an EMBL/GenBank/DDBJ whole genome shotgun (WGS) entry which is preliminary data.</text>
</comment>
<reference evidence="9 17" key="7">
    <citation type="submission" date="2018-05" db="EMBL/GenBank/DDBJ databases">
        <title>Vancomycin-resistant Enterococcus faecium strain from Chelyabinsk, Russia.</title>
        <authorList>
            <person name="Gostev V."/>
            <person name="Goncharov A."/>
            <person name="Kolodzhieva V."/>
            <person name="Suvorov A."/>
            <person name="Sidorenko S."/>
            <person name="Zueva L."/>
        </authorList>
    </citation>
    <scope>NUCLEOTIDE SEQUENCE [LARGE SCALE GENOMIC DNA]</scope>
    <source>
        <strain evidence="9 17">20</strain>
    </source>
</reference>
<dbReference type="EMBL" id="JAIFOC010000088">
    <property type="protein sequence ID" value="MBX4223208.1"/>
    <property type="molecule type" value="Genomic_DNA"/>
</dbReference>
<dbReference type="OMA" id="YDHARNE"/>
<sequence>MNNRIPISEYRKKARVSLENQWGINTWLVFLSIIFTSVIQNFFDGFSPFPEESMQQHLLSFLVDNLLLFAFNYALFYIALVVVRGGRPKSNLLFSVFQRKYFGSILGINLINSVINWLLNSLIFLPMFLISGVSTYMQLLFSSNAVPTGVMPEDFLDISFVLSMIGMIFVSALIMSIVGGLFQFAAWTKFDYPDLSVIQCLKYGWFLLKDRIGTYILLQLSFIGWYLLGAIALFIGLLWVIVYVNVSVAEFYEQARIEKGGPDAYFT</sequence>
<dbReference type="Proteomes" id="UP000469871">
    <property type="component" value="Unassembled WGS sequence"/>
</dbReference>
<dbReference type="Proteomes" id="UP000183509">
    <property type="component" value="Unassembled WGS sequence"/>
</dbReference>
<feature type="transmembrane region" description="Helical" evidence="1">
    <location>
        <begin position="125"/>
        <end position="146"/>
    </location>
</feature>
<dbReference type="Proteomes" id="UP001139644">
    <property type="component" value="Unassembled WGS sequence"/>
</dbReference>
<dbReference type="EMBL" id="JARPTX010000074">
    <property type="protein sequence ID" value="MDT2371089.1"/>
    <property type="molecule type" value="Genomic_DNA"/>
</dbReference>
<dbReference type="EMBL" id="PJVH01000060">
    <property type="protein sequence ID" value="RXU84723.1"/>
    <property type="molecule type" value="Genomic_DNA"/>
</dbReference>
<evidence type="ECO:0000256" key="1">
    <source>
        <dbReference type="SAM" id="Phobius"/>
    </source>
</evidence>
<dbReference type="Proteomes" id="UP000253144">
    <property type="component" value="Unassembled WGS sequence"/>
</dbReference>
<evidence type="ECO:0000313" key="7">
    <source>
        <dbReference type="EMBL" id="OTO00497.1"/>
    </source>
</evidence>
<dbReference type="Proteomes" id="UP000289562">
    <property type="component" value="Unassembled WGS sequence"/>
</dbReference>